<dbReference type="AlphaFoldDB" id="A0A813G864"/>
<keyword evidence="1" id="KW-0560">Oxidoreductase</keyword>
<gene>
    <name evidence="2" type="ORF">PGLA1383_LOCUS36638</name>
</gene>
<keyword evidence="3" id="KW-1185">Reference proteome</keyword>
<sequence length="361" mass="38186">MGLCGSSSGGPSNAYFDEYVRTLPSMKGKVVAVTGCTSGTGKIFARVCAKKGAKIVMLNRASERADDAFQFIKGVAFEAHAPAPVFIPCDLTSFKNVKAAGEQLAKDFGGLGLDVLCNNAGLVGVEDKATEDGCDIQMQTNHLSHFVLTAYCMPLLEKAASLRGEARIVNHSSSCRVMNLGPAWDNTLQEKHLGKNGGKLGGSSGKFFQGSDFERYQQTKLANVVFTYALNDRLQAKGSKVKALVAHPGAALTQCTTNMMSGGGAKDVIMLPQCAWTLMAHMMMQSQEDATIGILRSGCDPAAKSGEFYGPLGLGGGTGKHDASEYRGPHGLLKEEPFANAEARALLWTASEKTTGTPFAL</sequence>
<dbReference type="InterPro" id="IPR036291">
    <property type="entry name" value="NAD(P)-bd_dom_sf"/>
</dbReference>
<dbReference type="OMA" id="MERACTH"/>
<dbReference type="PANTHER" id="PTHR43157:SF68">
    <property type="entry name" value="RETINOL DEHYDROGENASE 13"/>
    <property type="match status" value="1"/>
</dbReference>
<dbReference type="Gene3D" id="3.40.50.720">
    <property type="entry name" value="NAD(P)-binding Rossmann-like Domain"/>
    <property type="match status" value="1"/>
</dbReference>
<dbReference type="InterPro" id="IPR002347">
    <property type="entry name" value="SDR_fam"/>
</dbReference>
<comment type="caution">
    <text evidence="2">The sequence shown here is derived from an EMBL/GenBank/DDBJ whole genome shotgun (WGS) entry which is preliminary data.</text>
</comment>
<organism evidence="2 3">
    <name type="scientific">Polarella glacialis</name>
    <name type="common">Dinoflagellate</name>
    <dbReference type="NCBI Taxonomy" id="89957"/>
    <lineage>
        <taxon>Eukaryota</taxon>
        <taxon>Sar</taxon>
        <taxon>Alveolata</taxon>
        <taxon>Dinophyceae</taxon>
        <taxon>Suessiales</taxon>
        <taxon>Suessiaceae</taxon>
        <taxon>Polarella</taxon>
    </lineage>
</organism>
<dbReference type="Pfam" id="PF00106">
    <property type="entry name" value="adh_short"/>
    <property type="match status" value="1"/>
</dbReference>
<reference evidence="2" key="1">
    <citation type="submission" date="2021-02" db="EMBL/GenBank/DDBJ databases">
        <authorList>
            <person name="Dougan E. K."/>
            <person name="Rhodes N."/>
            <person name="Thang M."/>
            <person name="Chan C."/>
        </authorList>
    </citation>
    <scope>NUCLEOTIDE SEQUENCE</scope>
</reference>
<evidence type="ECO:0000256" key="1">
    <source>
        <dbReference type="ARBA" id="ARBA00023002"/>
    </source>
</evidence>
<dbReference type="SUPFAM" id="SSF51735">
    <property type="entry name" value="NAD(P)-binding Rossmann-fold domains"/>
    <property type="match status" value="1"/>
</dbReference>
<evidence type="ECO:0008006" key="4">
    <source>
        <dbReference type="Google" id="ProtNLM"/>
    </source>
</evidence>
<dbReference type="EMBL" id="CAJNNV010026805">
    <property type="protein sequence ID" value="CAE8619044.1"/>
    <property type="molecule type" value="Genomic_DNA"/>
</dbReference>
<dbReference type="Proteomes" id="UP000654075">
    <property type="component" value="Unassembled WGS sequence"/>
</dbReference>
<proteinExistence type="predicted"/>
<dbReference type="OrthoDB" id="10265294at2759"/>
<evidence type="ECO:0000313" key="2">
    <source>
        <dbReference type="EMBL" id="CAE8619044.1"/>
    </source>
</evidence>
<dbReference type="PANTHER" id="PTHR43157">
    <property type="entry name" value="PHOSPHATIDYLINOSITOL-GLYCAN BIOSYNTHESIS CLASS F PROTEIN-RELATED"/>
    <property type="match status" value="1"/>
</dbReference>
<protein>
    <recommendedName>
        <fullName evidence="4">Protochlorophyllide reductase</fullName>
    </recommendedName>
</protein>
<name>A0A813G864_POLGL</name>
<accession>A0A813G864</accession>
<evidence type="ECO:0000313" key="3">
    <source>
        <dbReference type="Proteomes" id="UP000654075"/>
    </source>
</evidence>
<dbReference type="GO" id="GO:0016491">
    <property type="term" value="F:oxidoreductase activity"/>
    <property type="evidence" value="ECO:0007669"/>
    <property type="project" value="UniProtKB-KW"/>
</dbReference>